<organism evidence="4 5">
    <name type="scientific">Duganella callida</name>
    <dbReference type="NCBI Taxonomy" id="2561932"/>
    <lineage>
        <taxon>Bacteria</taxon>
        <taxon>Pseudomonadati</taxon>
        <taxon>Pseudomonadota</taxon>
        <taxon>Betaproteobacteria</taxon>
        <taxon>Burkholderiales</taxon>
        <taxon>Oxalobacteraceae</taxon>
        <taxon>Telluria group</taxon>
        <taxon>Duganella</taxon>
    </lineage>
</organism>
<dbReference type="RefSeq" id="WP_135202065.1">
    <property type="nucleotide sequence ID" value="NZ_SPVG01000136.1"/>
</dbReference>
<dbReference type="Gene3D" id="3.40.50.720">
    <property type="entry name" value="NAD(P)-binding Rossmann-like Domain"/>
    <property type="match status" value="1"/>
</dbReference>
<dbReference type="Pfam" id="PF03807">
    <property type="entry name" value="F420_oxidored"/>
    <property type="match status" value="1"/>
</dbReference>
<dbReference type="GO" id="GO:0016491">
    <property type="term" value="F:oxidoreductase activity"/>
    <property type="evidence" value="ECO:0007669"/>
    <property type="project" value="UniProtKB-KW"/>
</dbReference>
<dbReference type="EMBL" id="SPVG01000136">
    <property type="protein sequence ID" value="TFW21363.1"/>
    <property type="molecule type" value="Genomic_DNA"/>
</dbReference>
<reference evidence="4 5" key="1">
    <citation type="submission" date="2019-03" db="EMBL/GenBank/DDBJ databases">
        <title>Draft Genome Sequence of Duganella callidus sp. nov., a Novel Duganella Species Isolated from Cultivated Soil.</title>
        <authorList>
            <person name="Raths R."/>
            <person name="Peta V."/>
            <person name="Bucking H."/>
        </authorList>
    </citation>
    <scope>NUCLEOTIDE SEQUENCE [LARGE SCALE GENOMIC DNA]</scope>
    <source>
        <strain evidence="4 5">DN04</strain>
    </source>
</reference>
<name>A0A4Y9SHZ2_9BURK</name>
<dbReference type="InterPro" id="IPR028939">
    <property type="entry name" value="P5C_Rdtase_cat_N"/>
</dbReference>
<keyword evidence="1" id="KW-0560">Oxidoreductase</keyword>
<dbReference type="InterPro" id="IPR036291">
    <property type="entry name" value="NAD(P)-bd_dom_sf"/>
</dbReference>
<evidence type="ECO:0000259" key="3">
    <source>
        <dbReference type="Pfam" id="PF03807"/>
    </source>
</evidence>
<evidence type="ECO:0000256" key="2">
    <source>
        <dbReference type="SAM" id="MobiDB-lite"/>
    </source>
</evidence>
<sequence>MKIGIIGAGQIGATLVQRWRQAGHQVKIANARGPHTLAALAAATGATAVTVHDAMRDVDVVVVSIPLLNIAQLPADLFDHAAPSTIVIDTGNYYPRQRDGRIGAIEEGMLESRWTEAHLRRPVIKAFNNIYATHLKTLNRPSGTPGRIALPVAGDDKVAKAVVMQLIDEVGFDAVDAGSLDESWRQQPGTPVYTGDFDVAGTVRALAQAQPGRGSDWRATAASPGTFEQPA</sequence>
<feature type="domain" description="Pyrroline-5-carboxylate reductase catalytic N-terminal" evidence="3">
    <location>
        <begin position="2"/>
        <end position="93"/>
    </location>
</feature>
<evidence type="ECO:0000313" key="4">
    <source>
        <dbReference type="EMBL" id="TFW21363.1"/>
    </source>
</evidence>
<dbReference type="Proteomes" id="UP000297729">
    <property type="component" value="Unassembled WGS sequence"/>
</dbReference>
<feature type="region of interest" description="Disordered" evidence="2">
    <location>
        <begin position="208"/>
        <end position="231"/>
    </location>
</feature>
<proteinExistence type="predicted"/>
<accession>A0A4Y9SHZ2</accession>
<evidence type="ECO:0000313" key="5">
    <source>
        <dbReference type="Proteomes" id="UP000297729"/>
    </source>
</evidence>
<keyword evidence="5" id="KW-1185">Reference proteome</keyword>
<dbReference type="SUPFAM" id="SSF51735">
    <property type="entry name" value="NAD(P)-binding Rossmann-fold domains"/>
    <property type="match status" value="1"/>
</dbReference>
<dbReference type="OrthoDB" id="5499754at2"/>
<dbReference type="InterPro" id="IPR051267">
    <property type="entry name" value="STEAP_metalloreductase"/>
</dbReference>
<evidence type="ECO:0000256" key="1">
    <source>
        <dbReference type="ARBA" id="ARBA00023002"/>
    </source>
</evidence>
<dbReference type="PANTHER" id="PTHR14239">
    <property type="entry name" value="DUDULIN-RELATED"/>
    <property type="match status" value="1"/>
</dbReference>
<gene>
    <name evidence="4" type="ORF">E4L98_13440</name>
</gene>
<protein>
    <submittedName>
        <fullName evidence="4">NADP oxidoreductase</fullName>
    </submittedName>
</protein>
<comment type="caution">
    <text evidence="4">The sequence shown here is derived from an EMBL/GenBank/DDBJ whole genome shotgun (WGS) entry which is preliminary data.</text>
</comment>
<dbReference type="AlphaFoldDB" id="A0A4Y9SHZ2"/>